<proteinExistence type="predicted"/>
<evidence type="ECO:0000256" key="1">
    <source>
        <dbReference type="SAM" id="MobiDB-lite"/>
    </source>
</evidence>
<comment type="caution">
    <text evidence="2">The sequence shown here is derived from an EMBL/GenBank/DDBJ whole genome shotgun (WGS) entry which is preliminary data.</text>
</comment>
<reference evidence="2" key="1">
    <citation type="submission" date="2021-06" db="EMBL/GenBank/DDBJ databases">
        <title>Comparative genomics, transcriptomics and evolutionary studies reveal genomic signatures of adaptation to plant cell wall in hemibiotrophic fungi.</title>
        <authorList>
            <consortium name="DOE Joint Genome Institute"/>
            <person name="Baroncelli R."/>
            <person name="Diaz J.F."/>
            <person name="Benocci T."/>
            <person name="Peng M."/>
            <person name="Battaglia E."/>
            <person name="Haridas S."/>
            <person name="Andreopoulos W."/>
            <person name="Labutti K."/>
            <person name="Pangilinan J."/>
            <person name="Floch G.L."/>
            <person name="Makela M.R."/>
            <person name="Henrissat B."/>
            <person name="Grigoriev I.V."/>
            <person name="Crouch J.A."/>
            <person name="De Vries R.P."/>
            <person name="Sukno S.A."/>
            <person name="Thon M.R."/>
        </authorList>
    </citation>
    <scope>NUCLEOTIDE SEQUENCE</scope>
    <source>
        <strain evidence="2">CBS 125086</strain>
    </source>
</reference>
<dbReference type="RefSeq" id="XP_060410864.1">
    <property type="nucleotide sequence ID" value="XM_060552517.1"/>
</dbReference>
<keyword evidence="3" id="KW-1185">Reference proteome</keyword>
<dbReference type="GeneID" id="85436757"/>
<protein>
    <submittedName>
        <fullName evidence="2">Uncharacterized protein</fullName>
    </submittedName>
</protein>
<sequence>MLPYQEYTRWTTAYTTNARPGHTLPPIQLRSRVYSARVNAQPLPSPRFIASCDNDTTGQRHFTKPHSRIAKETQPPPLPVDRGVALTNECTCQPTGTLPPAS</sequence>
<evidence type="ECO:0000313" key="3">
    <source>
        <dbReference type="Proteomes" id="UP001230504"/>
    </source>
</evidence>
<name>A0AAD8PSG2_9PEZI</name>
<dbReference type="EMBL" id="JAHLJV010000062">
    <property type="protein sequence ID" value="KAK1579761.1"/>
    <property type="molecule type" value="Genomic_DNA"/>
</dbReference>
<accession>A0AAD8PSG2</accession>
<evidence type="ECO:0000313" key="2">
    <source>
        <dbReference type="EMBL" id="KAK1579761.1"/>
    </source>
</evidence>
<feature type="region of interest" description="Disordered" evidence="1">
    <location>
        <begin position="46"/>
        <end position="81"/>
    </location>
</feature>
<dbReference type="AlphaFoldDB" id="A0AAD8PSG2"/>
<organism evidence="2 3">
    <name type="scientific">Colletotrichum navitas</name>
    <dbReference type="NCBI Taxonomy" id="681940"/>
    <lineage>
        <taxon>Eukaryota</taxon>
        <taxon>Fungi</taxon>
        <taxon>Dikarya</taxon>
        <taxon>Ascomycota</taxon>
        <taxon>Pezizomycotina</taxon>
        <taxon>Sordariomycetes</taxon>
        <taxon>Hypocreomycetidae</taxon>
        <taxon>Glomerellales</taxon>
        <taxon>Glomerellaceae</taxon>
        <taxon>Colletotrichum</taxon>
        <taxon>Colletotrichum graminicola species complex</taxon>
    </lineage>
</organism>
<gene>
    <name evidence="2" type="ORF">LY79DRAFT_334404</name>
</gene>
<dbReference type="Proteomes" id="UP001230504">
    <property type="component" value="Unassembled WGS sequence"/>
</dbReference>